<dbReference type="EMBL" id="JAATIQ010000021">
    <property type="protein sequence ID" value="KAF4399493.1"/>
    <property type="molecule type" value="Genomic_DNA"/>
</dbReference>
<dbReference type="Proteomes" id="UP000583929">
    <property type="component" value="Unassembled WGS sequence"/>
</dbReference>
<accession>A0A7J6HW66</accession>
<evidence type="ECO:0000313" key="3">
    <source>
        <dbReference type="Proteomes" id="UP000583929"/>
    </source>
</evidence>
<dbReference type="AlphaFoldDB" id="A0A7J6HW66"/>
<evidence type="ECO:0000313" key="1">
    <source>
        <dbReference type="EMBL" id="KAF4379189.1"/>
    </source>
</evidence>
<organism evidence="2 3">
    <name type="scientific">Cannabis sativa</name>
    <name type="common">Hemp</name>
    <name type="synonym">Marijuana</name>
    <dbReference type="NCBI Taxonomy" id="3483"/>
    <lineage>
        <taxon>Eukaryota</taxon>
        <taxon>Viridiplantae</taxon>
        <taxon>Streptophyta</taxon>
        <taxon>Embryophyta</taxon>
        <taxon>Tracheophyta</taxon>
        <taxon>Spermatophyta</taxon>
        <taxon>Magnoliopsida</taxon>
        <taxon>eudicotyledons</taxon>
        <taxon>Gunneridae</taxon>
        <taxon>Pentapetalae</taxon>
        <taxon>rosids</taxon>
        <taxon>fabids</taxon>
        <taxon>Rosales</taxon>
        <taxon>Cannabaceae</taxon>
        <taxon>Cannabis</taxon>
    </lineage>
</organism>
<keyword evidence="3" id="KW-1185">Reference proteome</keyword>
<proteinExistence type="predicted"/>
<sequence length="49" mass="5601">MSALFLVFLANSFSPNELLAHIVLFRLPLPLHNCLDWKYQVSTIAEETP</sequence>
<comment type="caution">
    <text evidence="2">The sequence shown here is derived from an EMBL/GenBank/DDBJ whole genome shotgun (WGS) entry which is preliminary data.</text>
</comment>
<dbReference type="EMBL" id="JAATIQ010000130">
    <property type="protein sequence ID" value="KAF4379189.1"/>
    <property type="molecule type" value="Genomic_DNA"/>
</dbReference>
<evidence type="ECO:0000313" key="2">
    <source>
        <dbReference type="EMBL" id="KAF4399493.1"/>
    </source>
</evidence>
<name>A0A7J6HW66_CANSA</name>
<gene>
    <name evidence="1" type="ORF">G4B88_010583</name>
    <name evidence="2" type="ORF">G4B88_022576</name>
</gene>
<protein>
    <submittedName>
        <fullName evidence="2">Uncharacterized protein</fullName>
    </submittedName>
</protein>
<reference evidence="2 3" key="1">
    <citation type="journal article" date="2020" name="bioRxiv">
        <title>Sequence and annotation of 42 cannabis genomes reveals extensive copy number variation in cannabinoid synthesis and pathogen resistance genes.</title>
        <authorList>
            <person name="Mckernan K.J."/>
            <person name="Helbert Y."/>
            <person name="Kane L.T."/>
            <person name="Ebling H."/>
            <person name="Zhang L."/>
            <person name="Liu B."/>
            <person name="Eaton Z."/>
            <person name="Mclaughlin S."/>
            <person name="Kingan S."/>
            <person name="Baybayan P."/>
            <person name="Concepcion G."/>
            <person name="Jordan M."/>
            <person name="Riva A."/>
            <person name="Barbazuk W."/>
            <person name="Harkins T."/>
        </authorList>
    </citation>
    <scope>NUCLEOTIDE SEQUENCE [LARGE SCALE GENOMIC DNA]</scope>
    <source>
        <strain evidence="3">cv. Jamaican Lion 4</strain>
        <strain evidence="2">Father</strain>
        <tissue evidence="2">Leaf</tissue>
    </source>
</reference>